<feature type="non-terminal residue" evidence="8">
    <location>
        <position position="1"/>
    </location>
</feature>
<protein>
    <recommendedName>
        <fullName evidence="7">Ig-like domain-containing protein</fullName>
    </recommendedName>
</protein>
<gene>
    <name evidence="8" type="ORF">C0J50_3170</name>
</gene>
<dbReference type="PANTHER" id="PTHR19256">
    <property type="entry name" value="T-CELL RECEPTOR GAMMA CHAIN"/>
    <property type="match status" value="1"/>
</dbReference>
<evidence type="ECO:0000313" key="8">
    <source>
        <dbReference type="EMBL" id="KAI5627904.1"/>
    </source>
</evidence>
<dbReference type="InterPro" id="IPR007110">
    <property type="entry name" value="Ig-like_dom"/>
</dbReference>
<dbReference type="InterPro" id="IPR003599">
    <property type="entry name" value="Ig_sub"/>
</dbReference>
<proteinExistence type="predicted"/>
<dbReference type="InterPro" id="IPR036179">
    <property type="entry name" value="Ig-like_dom_sf"/>
</dbReference>
<keyword evidence="9" id="KW-1185">Reference proteome</keyword>
<dbReference type="InterPro" id="IPR013106">
    <property type="entry name" value="Ig_V-set"/>
</dbReference>
<evidence type="ECO:0000256" key="1">
    <source>
        <dbReference type="ARBA" id="ARBA00004370"/>
    </source>
</evidence>
<dbReference type="Gene3D" id="2.60.40.10">
    <property type="entry name" value="Immunoglobulins"/>
    <property type="match status" value="1"/>
</dbReference>
<evidence type="ECO:0000259" key="7">
    <source>
        <dbReference type="PROSITE" id="PS50835"/>
    </source>
</evidence>
<name>A0AAD5B388_SILAS</name>
<dbReference type="SUPFAM" id="SSF48726">
    <property type="entry name" value="Immunoglobulin"/>
    <property type="match status" value="1"/>
</dbReference>
<dbReference type="PROSITE" id="PS50835">
    <property type="entry name" value="IG_LIKE"/>
    <property type="match status" value="1"/>
</dbReference>
<keyword evidence="3" id="KW-1133">Transmembrane helix</keyword>
<dbReference type="AlphaFoldDB" id="A0AAD5B388"/>
<reference evidence="8" key="1">
    <citation type="submission" date="2018-07" db="EMBL/GenBank/DDBJ databases">
        <title>Comparative genomics of catfishes provides insights into carnivory and benthic adaptation.</title>
        <authorList>
            <person name="Zhang Y."/>
            <person name="Wang D."/>
            <person name="Peng Z."/>
            <person name="Zheng S."/>
            <person name="Shao F."/>
            <person name="Tao W."/>
        </authorList>
    </citation>
    <scope>NUCLEOTIDE SEQUENCE</scope>
    <source>
        <strain evidence="8">Chongqing</strain>
    </source>
</reference>
<dbReference type="InterPro" id="IPR013783">
    <property type="entry name" value="Ig-like_fold"/>
</dbReference>
<evidence type="ECO:0000256" key="4">
    <source>
        <dbReference type="ARBA" id="ARBA00023136"/>
    </source>
</evidence>
<dbReference type="PANTHER" id="PTHR19256:SF65">
    <property type="entry name" value="T CELL RECEPTOR GAMMA CONSTANT 1-RELATED"/>
    <property type="match status" value="1"/>
</dbReference>
<evidence type="ECO:0000256" key="2">
    <source>
        <dbReference type="ARBA" id="ARBA00022692"/>
    </source>
</evidence>
<keyword evidence="6" id="KW-0393">Immunoglobulin domain</keyword>
<keyword evidence="5" id="KW-0675">Receptor</keyword>
<dbReference type="Proteomes" id="UP001205998">
    <property type="component" value="Unassembled WGS sequence"/>
</dbReference>
<evidence type="ECO:0000256" key="5">
    <source>
        <dbReference type="ARBA" id="ARBA00023170"/>
    </source>
</evidence>
<evidence type="ECO:0000256" key="3">
    <source>
        <dbReference type="ARBA" id="ARBA00022989"/>
    </source>
</evidence>
<organism evidence="8 9">
    <name type="scientific">Silurus asotus</name>
    <name type="common">Amur catfish</name>
    <name type="synonym">Parasilurus asotus</name>
    <dbReference type="NCBI Taxonomy" id="30991"/>
    <lineage>
        <taxon>Eukaryota</taxon>
        <taxon>Metazoa</taxon>
        <taxon>Chordata</taxon>
        <taxon>Craniata</taxon>
        <taxon>Vertebrata</taxon>
        <taxon>Euteleostomi</taxon>
        <taxon>Actinopterygii</taxon>
        <taxon>Neopterygii</taxon>
        <taxon>Teleostei</taxon>
        <taxon>Ostariophysi</taxon>
        <taxon>Siluriformes</taxon>
        <taxon>Siluridae</taxon>
        <taxon>Silurus</taxon>
    </lineage>
</organism>
<dbReference type="InterPro" id="IPR051117">
    <property type="entry name" value="TRG_var/const_region"/>
</dbReference>
<dbReference type="SMART" id="SM00406">
    <property type="entry name" value="IGv"/>
    <property type="match status" value="1"/>
</dbReference>
<dbReference type="EMBL" id="MU548165">
    <property type="protein sequence ID" value="KAI5627904.1"/>
    <property type="molecule type" value="Genomic_DNA"/>
</dbReference>
<feature type="non-terminal residue" evidence="8">
    <location>
        <position position="115"/>
    </location>
</feature>
<keyword evidence="4" id="KW-0472">Membrane</keyword>
<evidence type="ECO:0000313" key="9">
    <source>
        <dbReference type="Proteomes" id="UP001205998"/>
    </source>
</evidence>
<feature type="domain" description="Ig-like" evidence="7">
    <location>
        <begin position="25"/>
        <end position="115"/>
    </location>
</feature>
<dbReference type="GO" id="GO:0016020">
    <property type="term" value="C:membrane"/>
    <property type="evidence" value="ECO:0007669"/>
    <property type="project" value="UniProtKB-SubCell"/>
</dbReference>
<dbReference type="Pfam" id="PF07686">
    <property type="entry name" value="V-set"/>
    <property type="match status" value="1"/>
</dbReference>
<evidence type="ECO:0000256" key="6">
    <source>
        <dbReference type="ARBA" id="ARBA00023319"/>
    </source>
</evidence>
<comment type="subcellular location">
    <subcellularLocation>
        <location evidence="1">Membrane</location>
    </subcellularLocation>
</comment>
<comment type="caution">
    <text evidence="8">The sequence shown here is derived from an EMBL/GenBank/DDBJ whole genome shotgun (WGS) entry which is preliminary data.</text>
</comment>
<keyword evidence="2" id="KW-0812">Transmembrane</keyword>
<sequence length="115" mass="13089">LLLFFTEAVLGVELEQKDLSMTKMEGKTVTISCIVTKLSTTYVHWYQKKEGEAFKRILYVQKGSSAVPDNSHPEAKDFDVRTKSDNYDLMIASLKKSHSAVYYCASWESSHSENK</sequence>
<accession>A0AAD5B388</accession>
<dbReference type="SMART" id="SM00409">
    <property type="entry name" value="IG"/>
    <property type="match status" value="1"/>
</dbReference>